<accession>A0A0W8EZ43</accession>
<gene>
    <name evidence="2" type="ORF">ASZ90_016337</name>
</gene>
<organism evidence="2">
    <name type="scientific">hydrocarbon metagenome</name>
    <dbReference type="NCBI Taxonomy" id="938273"/>
    <lineage>
        <taxon>unclassified sequences</taxon>
        <taxon>metagenomes</taxon>
        <taxon>ecological metagenomes</taxon>
    </lineage>
</organism>
<evidence type="ECO:0000313" key="2">
    <source>
        <dbReference type="EMBL" id="KUG13666.1"/>
    </source>
</evidence>
<dbReference type="Pfam" id="PF14387">
    <property type="entry name" value="DUF4418"/>
    <property type="match status" value="1"/>
</dbReference>
<keyword evidence="1" id="KW-0812">Transmembrane</keyword>
<evidence type="ECO:0008006" key="3">
    <source>
        <dbReference type="Google" id="ProtNLM"/>
    </source>
</evidence>
<name>A0A0W8EZ43_9ZZZZ</name>
<feature type="transmembrane region" description="Helical" evidence="1">
    <location>
        <begin position="110"/>
        <end position="131"/>
    </location>
</feature>
<comment type="caution">
    <text evidence="2">The sequence shown here is derived from an EMBL/GenBank/DDBJ whole genome shotgun (WGS) entry which is preliminary data.</text>
</comment>
<dbReference type="InterPro" id="IPR025531">
    <property type="entry name" value="DUF4418"/>
</dbReference>
<feature type="transmembrane region" description="Helical" evidence="1">
    <location>
        <begin position="78"/>
        <end position="98"/>
    </location>
</feature>
<keyword evidence="1" id="KW-1133">Transmembrane helix</keyword>
<sequence>MRGTGILLMLLGILVILTPWVLFPVCEMEGLYLKTAAGVEMPMKCGWTARAETGIGALIVVAGGLLTARSTPETRQAVGVFSVAAGILVVLFPTILIGMCQLADHPCRQLTLPALEILGVIIIIIGGYLIWKRE</sequence>
<protein>
    <recommendedName>
        <fullName evidence="3">DUF4418 domain-containing protein</fullName>
    </recommendedName>
</protein>
<feature type="transmembrane region" description="Helical" evidence="1">
    <location>
        <begin position="47"/>
        <end position="66"/>
    </location>
</feature>
<reference evidence="2" key="1">
    <citation type="journal article" date="2015" name="Proc. Natl. Acad. Sci. U.S.A.">
        <title>Networks of energetic and metabolic interactions define dynamics in microbial communities.</title>
        <authorList>
            <person name="Embree M."/>
            <person name="Liu J.K."/>
            <person name="Al-Bassam M.M."/>
            <person name="Zengler K."/>
        </authorList>
    </citation>
    <scope>NUCLEOTIDE SEQUENCE</scope>
</reference>
<feature type="transmembrane region" description="Helical" evidence="1">
    <location>
        <begin position="6"/>
        <end position="26"/>
    </location>
</feature>
<proteinExistence type="predicted"/>
<dbReference type="AlphaFoldDB" id="A0A0W8EZ43"/>
<evidence type="ECO:0000256" key="1">
    <source>
        <dbReference type="SAM" id="Phobius"/>
    </source>
</evidence>
<dbReference type="EMBL" id="LNQE01001711">
    <property type="protein sequence ID" value="KUG13666.1"/>
    <property type="molecule type" value="Genomic_DNA"/>
</dbReference>
<keyword evidence="1" id="KW-0472">Membrane</keyword>